<dbReference type="Proteomes" id="UP001500298">
    <property type="component" value="Unassembled WGS sequence"/>
</dbReference>
<keyword evidence="1" id="KW-0472">Membrane</keyword>
<keyword evidence="1" id="KW-0812">Transmembrane</keyword>
<dbReference type="EMBL" id="BAABJX010000017">
    <property type="protein sequence ID" value="GAA4826894.1"/>
    <property type="molecule type" value="Genomic_DNA"/>
</dbReference>
<feature type="transmembrane region" description="Helical" evidence="1">
    <location>
        <begin position="12"/>
        <end position="34"/>
    </location>
</feature>
<evidence type="ECO:0000256" key="1">
    <source>
        <dbReference type="SAM" id="Phobius"/>
    </source>
</evidence>
<dbReference type="Gene3D" id="2.40.50.140">
    <property type="entry name" value="Nucleic acid-binding proteins"/>
    <property type="match status" value="1"/>
</dbReference>
<evidence type="ECO:0000313" key="2">
    <source>
        <dbReference type="EMBL" id="GAA4826894.1"/>
    </source>
</evidence>
<proteinExistence type="predicted"/>
<sequence length="208" mass="23574">MDFLYAALQPINLPFTALMAFVLLYWLSVLVGVLDLDTLDVDLDVDADTDVDTDVHLDGNAFAQVLHFFNVGEMPIMIICSFWFLFMWVISIFSNHFMDNQSGIVAMGLAFPNIVLSLFLTKFSTWPFKRIFQQMTQAEDTSAVGKECELILPVSAERMGQARVQAGSYHQTIYVKTADESMILPKGKKALVIAYDETEKCYWIEPVF</sequence>
<gene>
    <name evidence="2" type="ORF">GCM10023331_09510</name>
</gene>
<keyword evidence="3" id="KW-1185">Reference proteome</keyword>
<feature type="transmembrane region" description="Helical" evidence="1">
    <location>
        <begin position="76"/>
        <end position="97"/>
    </location>
</feature>
<name>A0ABP9D4V7_9BACT</name>
<accession>A0ABP9D4V7</accession>
<dbReference type="RefSeq" id="WP_345369644.1">
    <property type="nucleotide sequence ID" value="NZ_BAABJX010000017.1"/>
</dbReference>
<organism evidence="2 3">
    <name type="scientific">Algivirga pacifica</name>
    <dbReference type="NCBI Taxonomy" id="1162670"/>
    <lineage>
        <taxon>Bacteria</taxon>
        <taxon>Pseudomonadati</taxon>
        <taxon>Bacteroidota</taxon>
        <taxon>Cytophagia</taxon>
        <taxon>Cytophagales</taxon>
        <taxon>Flammeovirgaceae</taxon>
        <taxon>Algivirga</taxon>
    </lineage>
</organism>
<dbReference type="InterPro" id="IPR012340">
    <property type="entry name" value="NA-bd_OB-fold"/>
</dbReference>
<keyword evidence="1" id="KW-1133">Transmembrane helix</keyword>
<evidence type="ECO:0000313" key="3">
    <source>
        <dbReference type="Proteomes" id="UP001500298"/>
    </source>
</evidence>
<protein>
    <recommendedName>
        <fullName evidence="4">DUF1449 family protein</fullName>
    </recommendedName>
</protein>
<reference evidence="3" key="1">
    <citation type="journal article" date="2019" name="Int. J. Syst. Evol. Microbiol.">
        <title>The Global Catalogue of Microorganisms (GCM) 10K type strain sequencing project: providing services to taxonomists for standard genome sequencing and annotation.</title>
        <authorList>
            <consortium name="The Broad Institute Genomics Platform"/>
            <consortium name="The Broad Institute Genome Sequencing Center for Infectious Disease"/>
            <person name="Wu L."/>
            <person name="Ma J."/>
        </authorList>
    </citation>
    <scope>NUCLEOTIDE SEQUENCE [LARGE SCALE GENOMIC DNA]</scope>
    <source>
        <strain evidence="3">JCM 18326</strain>
    </source>
</reference>
<comment type="caution">
    <text evidence="2">The sequence shown here is derived from an EMBL/GenBank/DDBJ whole genome shotgun (WGS) entry which is preliminary data.</text>
</comment>
<evidence type="ECO:0008006" key="4">
    <source>
        <dbReference type="Google" id="ProtNLM"/>
    </source>
</evidence>
<feature type="transmembrane region" description="Helical" evidence="1">
    <location>
        <begin position="103"/>
        <end position="121"/>
    </location>
</feature>